<gene>
    <name evidence="1" type="ORF">CLV97_12348</name>
</gene>
<dbReference type="RefSeq" id="WP_106346016.1">
    <property type="nucleotide sequence ID" value="NZ_PVNE01000023.1"/>
</dbReference>
<evidence type="ECO:0008006" key="3">
    <source>
        <dbReference type="Google" id="ProtNLM"/>
    </source>
</evidence>
<dbReference type="Proteomes" id="UP000237797">
    <property type="component" value="Unassembled WGS sequence"/>
</dbReference>
<organism evidence="1 2">
    <name type="scientific">Planifilum fimeticola</name>
    <dbReference type="NCBI Taxonomy" id="201975"/>
    <lineage>
        <taxon>Bacteria</taxon>
        <taxon>Bacillati</taxon>
        <taxon>Bacillota</taxon>
        <taxon>Bacilli</taxon>
        <taxon>Bacillales</taxon>
        <taxon>Thermoactinomycetaceae</taxon>
        <taxon>Planifilum</taxon>
    </lineage>
</organism>
<comment type="caution">
    <text evidence="1">The sequence shown here is derived from an EMBL/GenBank/DDBJ whole genome shotgun (WGS) entry which is preliminary data.</text>
</comment>
<evidence type="ECO:0000313" key="2">
    <source>
        <dbReference type="Proteomes" id="UP000237797"/>
    </source>
</evidence>
<evidence type="ECO:0000313" key="1">
    <source>
        <dbReference type="EMBL" id="PRX39595.1"/>
    </source>
</evidence>
<dbReference type="OrthoDB" id="2427546at2"/>
<keyword evidence="2" id="KW-1185">Reference proteome</keyword>
<dbReference type="AlphaFoldDB" id="A0A2T0LCA4"/>
<protein>
    <recommendedName>
        <fullName evidence="3">Bh protein</fullName>
    </recommendedName>
</protein>
<sequence length="115" mass="13833">MEFQELQTELYCIKCEENEMHVLTYLNQRLYKARCEGCGHELFISPDPRKVLYDEFLQRIVTKPERISRELKENPRRIVTLPYRVISKPYRMYKEMQGLRQFIAQGKSRNGSKIS</sequence>
<dbReference type="EMBL" id="PVNE01000023">
    <property type="protein sequence ID" value="PRX39595.1"/>
    <property type="molecule type" value="Genomic_DNA"/>
</dbReference>
<name>A0A2T0LCA4_9BACL</name>
<accession>A0A2T0LCA4</accession>
<reference evidence="1 2" key="1">
    <citation type="submission" date="2018-03" db="EMBL/GenBank/DDBJ databases">
        <title>Genomic Encyclopedia of Archaeal and Bacterial Type Strains, Phase II (KMG-II): from individual species to whole genera.</title>
        <authorList>
            <person name="Goeker M."/>
        </authorList>
    </citation>
    <scope>NUCLEOTIDE SEQUENCE [LARGE SCALE GENOMIC DNA]</scope>
    <source>
        <strain evidence="1 2">DSM 44946</strain>
    </source>
</reference>
<proteinExistence type="predicted"/>